<evidence type="ECO:0000313" key="2">
    <source>
        <dbReference type="EMBL" id="CAE8640031.1"/>
    </source>
</evidence>
<dbReference type="Proteomes" id="UP000626109">
    <property type="component" value="Unassembled WGS sequence"/>
</dbReference>
<protein>
    <recommendedName>
        <fullName evidence="4">Secreted protein</fullName>
    </recommendedName>
</protein>
<feature type="signal peptide" evidence="1">
    <location>
        <begin position="1"/>
        <end position="29"/>
    </location>
</feature>
<reference evidence="2" key="1">
    <citation type="submission" date="2021-02" db="EMBL/GenBank/DDBJ databases">
        <authorList>
            <person name="Dougan E. K."/>
            <person name="Rhodes N."/>
            <person name="Thang M."/>
            <person name="Chan C."/>
        </authorList>
    </citation>
    <scope>NUCLEOTIDE SEQUENCE</scope>
</reference>
<comment type="caution">
    <text evidence="2">The sequence shown here is derived from an EMBL/GenBank/DDBJ whole genome shotgun (WGS) entry which is preliminary data.</text>
</comment>
<feature type="chain" id="PRO_5033065259" description="Secreted protein" evidence="1">
    <location>
        <begin position="30"/>
        <end position="136"/>
    </location>
</feature>
<feature type="non-terminal residue" evidence="2">
    <location>
        <position position="136"/>
    </location>
</feature>
<dbReference type="PROSITE" id="PS51257">
    <property type="entry name" value="PROKAR_LIPOPROTEIN"/>
    <property type="match status" value="1"/>
</dbReference>
<keyword evidence="1" id="KW-0732">Signal</keyword>
<evidence type="ECO:0008006" key="4">
    <source>
        <dbReference type="Google" id="ProtNLM"/>
    </source>
</evidence>
<evidence type="ECO:0000313" key="3">
    <source>
        <dbReference type="Proteomes" id="UP000626109"/>
    </source>
</evidence>
<proteinExistence type="predicted"/>
<sequence>MHAWMVKLSSSSLALFSVWLACFCSPCCGARNSVKSERRPLEIDGGVSPAYASRRAKAMGAFSIWLQLQCQLSIQQIQSSGPLVAYSLRGFGLYLWDNNQPLYIFVDAINAVTNLLPLWRQYMTPAWQIVKRWQQE</sequence>
<dbReference type="AlphaFoldDB" id="A0A813HN13"/>
<accession>A0A813HN13</accession>
<organism evidence="2 3">
    <name type="scientific">Polarella glacialis</name>
    <name type="common">Dinoflagellate</name>
    <dbReference type="NCBI Taxonomy" id="89957"/>
    <lineage>
        <taxon>Eukaryota</taxon>
        <taxon>Sar</taxon>
        <taxon>Alveolata</taxon>
        <taxon>Dinophyceae</taxon>
        <taxon>Suessiales</taxon>
        <taxon>Suessiaceae</taxon>
        <taxon>Polarella</taxon>
    </lineage>
</organism>
<gene>
    <name evidence="2" type="ORF">PGLA2088_LOCUS2023</name>
</gene>
<dbReference type="EMBL" id="CAJNNW010001629">
    <property type="protein sequence ID" value="CAE8640031.1"/>
    <property type="molecule type" value="Genomic_DNA"/>
</dbReference>
<evidence type="ECO:0000256" key="1">
    <source>
        <dbReference type="SAM" id="SignalP"/>
    </source>
</evidence>
<name>A0A813HN13_POLGL</name>